<dbReference type="PANTHER" id="PTHR42901:SF1">
    <property type="entry name" value="ALCOHOL DEHYDROGENASE"/>
    <property type="match status" value="1"/>
</dbReference>
<evidence type="ECO:0000313" key="3">
    <source>
        <dbReference type="EMBL" id="KAF2114594.1"/>
    </source>
</evidence>
<dbReference type="CDD" id="cd05233">
    <property type="entry name" value="SDR_c"/>
    <property type="match status" value="1"/>
</dbReference>
<dbReference type="Gene3D" id="3.40.50.720">
    <property type="entry name" value="NAD(P)-binding Rossmann-like Domain"/>
    <property type="match status" value="1"/>
</dbReference>
<dbReference type="PANTHER" id="PTHR42901">
    <property type="entry name" value="ALCOHOL DEHYDROGENASE"/>
    <property type="match status" value="1"/>
</dbReference>
<keyword evidence="2" id="KW-0560">Oxidoreductase</keyword>
<dbReference type="PRINTS" id="PR00081">
    <property type="entry name" value="GDHRDH"/>
</dbReference>
<dbReference type="Pfam" id="PF00106">
    <property type="entry name" value="adh_short"/>
    <property type="match status" value="1"/>
</dbReference>
<proteinExistence type="inferred from homology"/>
<evidence type="ECO:0000256" key="1">
    <source>
        <dbReference type="ARBA" id="ARBA00006484"/>
    </source>
</evidence>
<dbReference type="InterPro" id="IPR002347">
    <property type="entry name" value="SDR_fam"/>
</dbReference>
<name>A0A6A5Z6E8_9PLEO</name>
<dbReference type="Proteomes" id="UP000799770">
    <property type="component" value="Unassembled WGS sequence"/>
</dbReference>
<sequence>MEPPFPCPTPTWHNDSYSAIDPMKPELSQAGKTVVITGAGSGIGRQTSIAFAKAGAKHVVLIGRTEASLLETQGLLAGETTTSSVFAASVIDQARMQQIAEAVGTWDILILNAGHISTPGPLTSAPLDDYWLNFETNVKSVVIASQAFVPTATALGAAVYAISSGALVLPTKATAYLSTYLSSKVAQVKVMEYLAVENPNLFVCSVHPGMVETKIFSASGTKPEQLPMDAVELPANFLV</sequence>
<dbReference type="SUPFAM" id="SSF51735">
    <property type="entry name" value="NAD(P)-binding Rossmann-fold domains"/>
    <property type="match status" value="1"/>
</dbReference>
<dbReference type="EMBL" id="ML977325">
    <property type="protein sequence ID" value="KAF2114594.1"/>
    <property type="molecule type" value="Genomic_DNA"/>
</dbReference>
<evidence type="ECO:0008006" key="5">
    <source>
        <dbReference type="Google" id="ProtNLM"/>
    </source>
</evidence>
<keyword evidence="4" id="KW-1185">Reference proteome</keyword>
<protein>
    <recommendedName>
        <fullName evidence="5">NAD(P)-binding protein</fullName>
    </recommendedName>
</protein>
<dbReference type="OrthoDB" id="1933717at2759"/>
<dbReference type="InterPro" id="IPR036291">
    <property type="entry name" value="NAD(P)-bd_dom_sf"/>
</dbReference>
<organism evidence="3 4">
    <name type="scientific">Lophiotrema nucula</name>
    <dbReference type="NCBI Taxonomy" id="690887"/>
    <lineage>
        <taxon>Eukaryota</taxon>
        <taxon>Fungi</taxon>
        <taxon>Dikarya</taxon>
        <taxon>Ascomycota</taxon>
        <taxon>Pezizomycotina</taxon>
        <taxon>Dothideomycetes</taxon>
        <taxon>Pleosporomycetidae</taxon>
        <taxon>Pleosporales</taxon>
        <taxon>Lophiotremataceae</taxon>
        <taxon>Lophiotrema</taxon>
    </lineage>
</organism>
<comment type="similarity">
    <text evidence="1">Belongs to the short-chain dehydrogenases/reductases (SDR) family.</text>
</comment>
<accession>A0A6A5Z6E8</accession>
<gene>
    <name evidence="3" type="ORF">BDV96DRAFT_101545</name>
</gene>
<evidence type="ECO:0000313" key="4">
    <source>
        <dbReference type="Proteomes" id="UP000799770"/>
    </source>
</evidence>
<evidence type="ECO:0000256" key="2">
    <source>
        <dbReference type="ARBA" id="ARBA00023002"/>
    </source>
</evidence>
<dbReference type="GO" id="GO:0016491">
    <property type="term" value="F:oxidoreductase activity"/>
    <property type="evidence" value="ECO:0007669"/>
    <property type="project" value="UniProtKB-KW"/>
</dbReference>
<reference evidence="3" key="1">
    <citation type="journal article" date="2020" name="Stud. Mycol.">
        <title>101 Dothideomycetes genomes: a test case for predicting lifestyles and emergence of pathogens.</title>
        <authorList>
            <person name="Haridas S."/>
            <person name="Albert R."/>
            <person name="Binder M."/>
            <person name="Bloem J."/>
            <person name="Labutti K."/>
            <person name="Salamov A."/>
            <person name="Andreopoulos B."/>
            <person name="Baker S."/>
            <person name="Barry K."/>
            <person name="Bills G."/>
            <person name="Bluhm B."/>
            <person name="Cannon C."/>
            <person name="Castanera R."/>
            <person name="Culley D."/>
            <person name="Daum C."/>
            <person name="Ezra D."/>
            <person name="Gonzalez J."/>
            <person name="Henrissat B."/>
            <person name="Kuo A."/>
            <person name="Liang C."/>
            <person name="Lipzen A."/>
            <person name="Lutzoni F."/>
            <person name="Magnuson J."/>
            <person name="Mondo S."/>
            <person name="Nolan M."/>
            <person name="Ohm R."/>
            <person name="Pangilinan J."/>
            <person name="Park H.-J."/>
            <person name="Ramirez L."/>
            <person name="Alfaro M."/>
            <person name="Sun H."/>
            <person name="Tritt A."/>
            <person name="Yoshinaga Y."/>
            <person name="Zwiers L.-H."/>
            <person name="Turgeon B."/>
            <person name="Goodwin S."/>
            <person name="Spatafora J."/>
            <person name="Crous P."/>
            <person name="Grigoriev I."/>
        </authorList>
    </citation>
    <scope>NUCLEOTIDE SEQUENCE</scope>
    <source>
        <strain evidence="3">CBS 627.86</strain>
    </source>
</reference>
<dbReference type="AlphaFoldDB" id="A0A6A5Z6E8"/>